<dbReference type="SMART" id="SM00478">
    <property type="entry name" value="ENDO3c"/>
    <property type="match status" value="1"/>
</dbReference>
<sequence>MPDSAASATTRRARAIEERLARTYPDAHCALRHRNAFELLVATVLSAQTTDARVNTVTPELFATYPDPEALAAADPDDVSAIVRPLGFQRRRGTQLVALADGIVHRFGGEVPQNRRDLVSLPGVGRKTAHVVLGNCFGVPSLTVDTHVGRLAARLGISDKTTPRAIEDDLAAHFTRDGEQTNWTVLCHRLITLGREICHARGPECDVCPLAQLCPSAPGEANAASATSLS</sequence>
<evidence type="ECO:0000256" key="1">
    <source>
        <dbReference type="ARBA" id="ARBA00008343"/>
    </source>
</evidence>
<feature type="binding site" evidence="10">
    <location>
        <position position="205"/>
    </location>
    <ligand>
        <name>[4Fe-4S] cluster</name>
        <dbReference type="ChEBI" id="CHEBI:49883"/>
    </ligand>
</feature>
<keyword evidence="4 10" id="KW-0227">DNA damage</keyword>
<evidence type="ECO:0000256" key="10">
    <source>
        <dbReference type="HAMAP-Rule" id="MF_00942"/>
    </source>
</evidence>
<evidence type="ECO:0000256" key="4">
    <source>
        <dbReference type="ARBA" id="ARBA00022763"/>
    </source>
</evidence>
<dbReference type="InterPro" id="IPR011257">
    <property type="entry name" value="DNA_glycosylase"/>
</dbReference>
<comment type="caution">
    <text evidence="12">The sequence shown here is derived from an EMBL/GenBank/DDBJ whole genome shotgun (WGS) entry which is preliminary data.</text>
</comment>
<dbReference type="InterPro" id="IPR003651">
    <property type="entry name" value="Endonuclease3_FeS-loop_motif"/>
</dbReference>
<evidence type="ECO:0000259" key="11">
    <source>
        <dbReference type="SMART" id="SM00478"/>
    </source>
</evidence>
<keyword evidence="8 10" id="KW-0234">DNA repair</keyword>
<dbReference type="InterPro" id="IPR000445">
    <property type="entry name" value="HhH_motif"/>
</dbReference>
<evidence type="ECO:0000313" key="12">
    <source>
        <dbReference type="EMBL" id="MBD3689584.1"/>
    </source>
</evidence>
<dbReference type="GO" id="GO:0019104">
    <property type="term" value="F:DNA N-glycosylase activity"/>
    <property type="evidence" value="ECO:0007669"/>
    <property type="project" value="UniProtKB-UniRule"/>
</dbReference>
<dbReference type="Pfam" id="PF00633">
    <property type="entry name" value="HHH"/>
    <property type="match status" value="1"/>
</dbReference>
<dbReference type="EMBL" id="JACRUO010000001">
    <property type="protein sequence ID" value="MBD3689584.1"/>
    <property type="molecule type" value="Genomic_DNA"/>
</dbReference>
<dbReference type="GO" id="GO:0006285">
    <property type="term" value="P:base-excision repair, AP site formation"/>
    <property type="evidence" value="ECO:0007669"/>
    <property type="project" value="TreeGrafter"/>
</dbReference>
<evidence type="ECO:0000256" key="5">
    <source>
        <dbReference type="ARBA" id="ARBA00022801"/>
    </source>
</evidence>
<evidence type="ECO:0000256" key="9">
    <source>
        <dbReference type="ARBA" id="ARBA00023295"/>
    </source>
</evidence>
<dbReference type="RefSeq" id="WP_191071620.1">
    <property type="nucleotide sequence ID" value="NZ_JACRUO010000001.1"/>
</dbReference>
<dbReference type="Gene3D" id="1.10.340.30">
    <property type="entry name" value="Hypothetical protein, domain 2"/>
    <property type="match status" value="1"/>
</dbReference>
<dbReference type="InterPro" id="IPR005759">
    <property type="entry name" value="Nth"/>
</dbReference>
<evidence type="ECO:0000256" key="8">
    <source>
        <dbReference type="ARBA" id="ARBA00023204"/>
    </source>
</evidence>
<comment type="catalytic activity">
    <reaction evidence="10">
        <text>2'-deoxyribonucleotide-(2'-deoxyribose 5'-phosphate)-2'-deoxyribonucleotide-DNA = a 3'-end 2'-deoxyribonucleotide-(2,3-dehydro-2,3-deoxyribose 5'-phosphate)-DNA + a 5'-end 5'-phospho-2'-deoxyribonucleoside-DNA + H(+)</text>
        <dbReference type="Rhea" id="RHEA:66592"/>
        <dbReference type="Rhea" id="RHEA-COMP:13180"/>
        <dbReference type="Rhea" id="RHEA-COMP:16897"/>
        <dbReference type="Rhea" id="RHEA-COMP:17067"/>
        <dbReference type="ChEBI" id="CHEBI:15378"/>
        <dbReference type="ChEBI" id="CHEBI:136412"/>
        <dbReference type="ChEBI" id="CHEBI:157695"/>
        <dbReference type="ChEBI" id="CHEBI:167181"/>
        <dbReference type="EC" id="4.2.99.18"/>
    </reaction>
</comment>
<keyword evidence="10" id="KW-0456">Lyase</keyword>
<evidence type="ECO:0000256" key="7">
    <source>
        <dbReference type="ARBA" id="ARBA00023014"/>
    </source>
</evidence>
<feature type="domain" description="HhH-GPD" evidence="11">
    <location>
        <begin position="45"/>
        <end position="196"/>
    </location>
</feature>
<dbReference type="Gene3D" id="1.10.1670.10">
    <property type="entry name" value="Helix-hairpin-Helix base-excision DNA repair enzymes (C-terminal)"/>
    <property type="match status" value="1"/>
</dbReference>
<dbReference type="CDD" id="cd00056">
    <property type="entry name" value="ENDO3c"/>
    <property type="match status" value="1"/>
</dbReference>
<dbReference type="PANTHER" id="PTHR10359:SF18">
    <property type="entry name" value="ENDONUCLEASE III"/>
    <property type="match status" value="1"/>
</dbReference>
<evidence type="ECO:0000256" key="3">
    <source>
        <dbReference type="ARBA" id="ARBA00022723"/>
    </source>
</evidence>
<dbReference type="HAMAP" id="MF_00942">
    <property type="entry name" value="Nth"/>
    <property type="match status" value="1"/>
</dbReference>
<keyword evidence="13" id="KW-1185">Reference proteome</keyword>
<dbReference type="SUPFAM" id="SSF48150">
    <property type="entry name" value="DNA-glycosylase"/>
    <property type="match status" value="1"/>
</dbReference>
<keyword evidence="6 10" id="KW-0408">Iron</keyword>
<comment type="cofactor">
    <cofactor evidence="10">
        <name>[4Fe-4S] cluster</name>
        <dbReference type="ChEBI" id="CHEBI:49883"/>
    </cofactor>
    <text evidence="10">Binds 1 [4Fe-4S] cluster.</text>
</comment>
<proteinExistence type="inferred from homology"/>
<evidence type="ECO:0000256" key="2">
    <source>
        <dbReference type="ARBA" id="ARBA00022485"/>
    </source>
</evidence>
<protein>
    <recommendedName>
        <fullName evidence="10">Endonuclease III</fullName>
        <ecNumber evidence="10">4.2.99.18</ecNumber>
    </recommendedName>
    <alternativeName>
        <fullName evidence="10">DNA-(apurinic or apyrimidinic site) lyase</fullName>
    </alternativeName>
</protein>
<dbReference type="GO" id="GO:0003677">
    <property type="term" value="F:DNA binding"/>
    <property type="evidence" value="ECO:0007669"/>
    <property type="project" value="UniProtKB-UniRule"/>
</dbReference>
<keyword evidence="7 10" id="KW-0411">Iron-sulfur</keyword>
<keyword evidence="5 10" id="KW-0378">Hydrolase</keyword>
<dbReference type="GO" id="GO:0140078">
    <property type="term" value="F:class I DNA-(apurinic or apyrimidinic site) endonuclease activity"/>
    <property type="evidence" value="ECO:0007669"/>
    <property type="project" value="UniProtKB-EC"/>
</dbReference>
<dbReference type="InterPro" id="IPR023170">
    <property type="entry name" value="HhH_base_excis_C"/>
</dbReference>
<feature type="binding site" evidence="10">
    <location>
        <position position="208"/>
    </location>
    <ligand>
        <name>[4Fe-4S] cluster</name>
        <dbReference type="ChEBI" id="CHEBI:49883"/>
    </ligand>
</feature>
<comment type="function">
    <text evidence="10">DNA repair enzyme that has both DNA N-glycosylase activity and AP-lyase activity. The DNA N-glycosylase activity releases various damaged pyrimidines from DNA by cleaving the N-glycosidic bond, leaving an AP (apurinic/apyrimidinic) site. The AP-lyase activity cleaves the phosphodiester bond 3' to the AP site by a beta-elimination, leaving a 3'-terminal unsaturated sugar and a product with a terminal 5'-phosphate.</text>
</comment>
<dbReference type="PIRSF" id="PIRSF001435">
    <property type="entry name" value="Nth"/>
    <property type="match status" value="1"/>
</dbReference>
<organism evidence="12 13">
    <name type="scientific">Nanchangia anserum</name>
    <dbReference type="NCBI Taxonomy" id="2692125"/>
    <lineage>
        <taxon>Bacteria</taxon>
        <taxon>Bacillati</taxon>
        <taxon>Actinomycetota</taxon>
        <taxon>Actinomycetes</taxon>
        <taxon>Actinomycetales</taxon>
        <taxon>Actinomycetaceae</taxon>
        <taxon>Nanchangia</taxon>
    </lineage>
</organism>
<keyword evidence="12" id="KW-0540">Nuclease</keyword>
<dbReference type="FunFam" id="1.10.340.30:FF:000001">
    <property type="entry name" value="Endonuclease III"/>
    <property type="match status" value="1"/>
</dbReference>
<feature type="binding site" evidence="10">
    <location>
        <position position="214"/>
    </location>
    <ligand>
        <name>[4Fe-4S] cluster</name>
        <dbReference type="ChEBI" id="CHEBI:49883"/>
    </ligand>
</feature>
<gene>
    <name evidence="10 12" type="primary">nth</name>
    <name evidence="12" type="ORF">H8R10_05005</name>
</gene>
<dbReference type="NCBIfam" id="TIGR01083">
    <property type="entry name" value="nth"/>
    <property type="match status" value="1"/>
</dbReference>
<dbReference type="GO" id="GO:0051539">
    <property type="term" value="F:4 iron, 4 sulfur cluster binding"/>
    <property type="evidence" value="ECO:0007669"/>
    <property type="project" value="UniProtKB-UniRule"/>
</dbReference>
<dbReference type="PANTHER" id="PTHR10359">
    <property type="entry name" value="A/G-SPECIFIC ADENINE GLYCOSYLASE/ENDONUCLEASE III"/>
    <property type="match status" value="1"/>
</dbReference>
<keyword evidence="10" id="KW-0238">DNA-binding</keyword>
<feature type="binding site" evidence="10">
    <location>
        <position position="198"/>
    </location>
    <ligand>
        <name>[4Fe-4S] cluster</name>
        <dbReference type="ChEBI" id="CHEBI:49883"/>
    </ligand>
</feature>
<dbReference type="Pfam" id="PF00730">
    <property type="entry name" value="HhH-GPD"/>
    <property type="match status" value="1"/>
</dbReference>
<dbReference type="AlphaFoldDB" id="A0A8I0GGG9"/>
<reference evidence="12 13" key="1">
    <citation type="submission" date="2020-08" db="EMBL/GenBank/DDBJ databases">
        <title>Winkia gen. nov., sp. nov., isolated from faeces of the Anser albifrons in China.</title>
        <authorList>
            <person name="Liu Q."/>
        </authorList>
    </citation>
    <scope>NUCLEOTIDE SEQUENCE [LARGE SCALE GENOMIC DNA]</scope>
    <source>
        <strain evidence="12 13">C62</strain>
    </source>
</reference>
<keyword evidence="9 10" id="KW-0326">Glycosidase</keyword>
<dbReference type="InterPro" id="IPR003265">
    <property type="entry name" value="HhH-GPD_domain"/>
</dbReference>
<keyword evidence="2 10" id="KW-0004">4Fe-4S</keyword>
<keyword evidence="3 10" id="KW-0479">Metal-binding</keyword>
<name>A0A8I0GGG9_9ACTO</name>
<accession>A0A8I0GGG9</accession>
<dbReference type="EC" id="4.2.99.18" evidence="10"/>
<comment type="similarity">
    <text evidence="1 10">Belongs to the Nth/MutY family.</text>
</comment>
<dbReference type="SMART" id="SM00525">
    <property type="entry name" value="FES"/>
    <property type="match status" value="1"/>
</dbReference>
<evidence type="ECO:0000256" key="6">
    <source>
        <dbReference type="ARBA" id="ARBA00023004"/>
    </source>
</evidence>
<dbReference type="Proteomes" id="UP000627538">
    <property type="component" value="Unassembled WGS sequence"/>
</dbReference>
<dbReference type="GO" id="GO:0046872">
    <property type="term" value="F:metal ion binding"/>
    <property type="evidence" value="ECO:0007669"/>
    <property type="project" value="UniProtKB-KW"/>
</dbReference>
<keyword evidence="12" id="KW-0255">Endonuclease</keyword>
<evidence type="ECO:0000313" key="13">
    <source>
        <dbReference type="Proteomes" id="UP000627538"/>
    </source>
</evidence>